<organism evidence="4 5">
    <name type="scientific">Streptomyces akebiae</name>
    <dbReference type="NCBI Taxonomy" id="2865673"/>
    <lineage>
        <taxon>Bacteria</taxon>
        <taxon>Bacillati</taxon>
        <taxon>Actinomycetota</taxon>
        <taxon>Actinomycetes</taxon>
        <taxon>Kitasatosporales</taxon>
        <taxon>Streptomycetaceae</taxon>
        <taxon>Streptomyces</taxon>
    </lineage>
</organism>
<dbReference type="EMBL" id="CP080647">
    <property type="protein sequence ID" value="QYX82839.1"/>
    <property type="molecule type" value="Genomic_DNA"/>
</dbReference>
<dbReference type="InterPro" id="IPR016181">
    <property type="entry name" value="Acyl_CoA_acyltransferase"/>
</dbReference>
<dbReference type="PROSITE" id="PS51186">
    <property type="entry name" value="GNAT"/>
    <property type="match status" value="1"/>
</dbReference>
<dbReference type="InterPro" id="IPR050832">
    <property type="entry name" value="Bact_Acetyltransf"/>
</dbReference>
<reference evidence="4 5" key="1">
    <citation type="submission" date="2021-08" db="EMBL/GenBank/DDBJ databases">
        <authorList>
            <person name="Ping M."/>
        </authorList>
    </citation>
    <scope>NUCLEOTIDE SEQUENCE [LARGE SCALE GENOMIC DNA]</scope>
    <source>
        <strain evidence="4 5">MG28</strain>
    </source>
</reference>
<dbReference type="CDD" id="cd04301">
    <property type="entry name" value="NAT_SF"/>
    <property type="match status" value="1"/>
</dbReference>
<keyword evidence="5" id="KW-1185">Reference proteome</keyword>
<dbReference type="Proteomes" id="UP000827138">
    <property type="component" value="Chromosome"/>
</dbReference>
<keyword evidence="2" id="KW-0012">Acyltransferase</keyword>
<evidence type="ECO:0000259" key="3">
    <source>
        <dbReference type="PROSITE" id="PS51186"/>
    </source>
</evidence>
<protein>
    <submittedName>
        <fullName evidence="4">GNAT family N-acetyltransferase</fullName>
    </submittedName>
</protein>
<dbReference type="SUPFAM" id="SSF55729">
    <property type="entry name" value="Acyl-CoA N-acyltransferases (Nat)"/>
    <property type="match status" value="1"/>
</dbReference>
<gene>
    <name evidence="4" type="ORF">K1J60_08350</name>
</gene>
<evidence type="ECO:0000313" key="5">
    <source>
        <dbReference type="Proteomes" id="UP000827138"/>
    </source>
</evidence>
<name>A0ABX8Y407_9ACTN</name>
<dbReference type="Gene3D" id="3.40.630.30">
    <property type="match status" value="1"/>
</dbReference>
<proteinExistence type="predicted"/>
<evidence type="ECO:0000256" key="1">
    <source>
        <dbReference type="ARBA" id="ARBA00022679"/>
    </source>
</evidence>
<evidence type="ECO:0000256" key="2">
    <source>
        <dbReference type="ARBA" id="ARBA00023315"/>
    </source>
</evidence>
<sequence length="154" mass="16674">MHPATEADRPLADSLHQDCSESNLLLRWGRTRITHRDFTRLLDHCDVWIGLDAEGRPLAMVSAGLVSHEAGVVDLGLQVADAHQRRGIGTLLARHAADHARRSGAHTLTAYLHAANTPMLRLLARLGPAVHTRDGSHLDVRIPLGDIPAGHAPS</sequence>
<keyword evidence="1" id="KW-0808">Transferase</keyword>
<dbReference type="PANTHER" id="PTHR43877">
    <property type="entry name" value="AMINOALKYLPHOSPHONATE N-ACETYLTRANSFERASE-RELATED-RELATED"/>
    <property type="match status" value="1"/>
</dbReference>
<dbReference type="PANTHER" id="PTHR43877:SF1">
    <property type="entry name" value="ACETYLTRANSFERASE"/>
    <property type="match status" value="1"/>
</dbReference>
<evidence type="ECO:0000313" key="4">
    <source>
        <dbReference type="EMBL" id="QYX82839.1"/>
    </source>
</evidence>
<dbReference type="InterPro" id="IPR000182">
    <property type="entry name" value="GNAT_dom"/>
</dbReference>
<accession>A0ABX8Y407</accession>
<dbReference type="Pfam" id="PF00583">
    <property type="entry name" value="Acetyltransf_1"/>
    <property type="match status" value="1"/>
</dbReference>
<feature type="domain" description="N-acetyltransferase" evidence="3">
    <location>
        <begin position="1"/>
        <end position="145"/>
    </location>
</feature>